<evidence type="ECO:0000259" key="9">
    <source>
        <dbReference type="Pfam" id="PF18565"/>
    </source>
</evidence>
<keyword evidence="2" id="KW-0378">Hydrolase</keyword>
<dbReference type="PANTHER" id="PTHR42732">
    <property type="entry name" value="BETA-GALACTOSIDASE"/>
    <property type="match status" value="1"/>
</dbReference>
<dbReference type="Pfam" id="PF16355">
    <property type="entry name" value="DUF4982"/>
    <property type="match status" value="1"/>
</dbReference>
<dbReference type="Pfam" id="PF07532">
    <property type="entry name" value="Big_4"/>
    <property type="match status" value="2"/>
</dbReference>
<feature type="domain" description="Glycoside hydrolase family 2 immunoglobulin-like beta-sandwich" evidence="4">
    <location>
        <begin position="185"/>
        <end position="281"/>
    </location>
</feature>
<dbReference type="InterPro" id="IPR040605">
    <property type="entry name" value="Glyco_hydro2_dom5"/>
</dbReference>
<evidence type="ECO:0000313" key="12">
    <source>
        <dbReference type="Proteomes" id="UP001519349"/>
    </source>
</evidence>
<dbReference type="Pfam" id="PF00703">
    <property type="entry name" value="Glyco_hydro_2"/>
    <property type="match status" value="1"/>
</dbReference>
<evidence type="ECO:0000313" key="11">
    <source>
        <dbReference type="EMBL" id="MBP2621939.1"/>
    </source>
</evidence>
<dbReference type="Pfam" id="PF21606">
    <property type="entry name" value="BgaA-like_CBM"/>
    <property type="match status" value="1"/>
</dbReference>
<dbReference type="RefSeq" id="WP_209551944.1">
    <property type="nucleotide sequence ID" value="NZ_QFAY01000028.1"/>
</dbReference>
<dbReference type="InterPro" id="IPR011081">
    <property type="entry name" value="Big_4"/>
</dbReference>
<dbReference type="InterPro" id="IPR032311">
    <property type="entry name" value="DUF4982"/>
</dbReference>
<dbReference type="EMBL" id="QFAY01000028">
    <property type="protein sequence ID" value="MBP2621939.1"/>
    <property type="molecule type" value="Genomic_DNA"/>
</dbReference>
<reference evidence="11 12" key="1">
    <citation type="submission" date="2018-05" db="EMBL/GenBank/DDBJ databases">
        <title>Draft genome sequence of Streptococcus panodentis CCUG 70867T.</title>
        <authorList>
            <person name="Salva-Serra F."/>
            <person name="Mendez V."/>
            <person name="Jaen-Luchoro D."/>
            <person name="Gonzales-Siles L."/>
            <person name="Karlsson R."/>
            <person name="Engstrom-Jakobsson H."/>
            <person name="Busquets A."/>
            <person name="Gomila M."/>
            <person name="Pineiro-Iglesias B."/>
            <person name="Bennasar-Figueras A."/>
            <person name="Seeger M."/>
            <person name="Moore E."/>
        </authorList>
    </citation>
    <scope>NUCLEOTIDE SEQUENCE [LARGE SCALE GENOMIC DNA]</scope>
    <source>
        <strain evidence="11 12">CCUG 70867</strain>
    </source>
</reference>
<dbReference type="Pfam" id="PF02837">
    <property type="entry name" value="Glyco_hydro_2_N"/>
    <property type="match status" value="1"/>
</dbReference>
<dbReference type="Gene3D" id="3.20.20.80">
    <property type="entry name" value="Glycosidases"/>
    <property type="match status" value="1"/>
</dbReference>
<feature type="domain" description="Glycoside hydrolase family 2 catalytic" evidence="5">
    <location>
        <begin position="290"/>
        <end position="565"/>
    </location>
</feature>
<dbReference type="InterPro" id="IPR036156">
    <property type="entry name" value="Beta-gal/glucu_dom_sf"/>
</dbReference>
<evidence type="ECO:0000259" key="10">
    <source>
        <dbReference type="Pfam" id="PF21606"/>
    </source>
</evidence>
<name>A0ABS5AZD6_9STRE</name>
<evidence type="ECO:0000256" key="2">
    <source>
        <dbReference type="ARBA" id="ARBA00022801"/>
    </source>
</evidence>
<dbReference type="Gene3D" id="2.60.120.260">
    <property type="entry name" value="Galactose-binding domain-like"/>
    <property type="match status" value="2"/>
</dbReference>
<gene>
    <name evidence="11" type="ORF">DHL47_11555</name>
</gene>
<sequence length="1348" mass="151579">MKELRGQQTLRKHWLFSQQVTKDQALAEEICPEDWESVKLPHDWSIYYDFDAQSPAQNEGGQLNGGSAWYRTAFFLEDDVSKKAVRLCFDGVYMDSQVFVNGQLVGRYPSGYTPFSYDITRYLRNDGSENILAVHVVNQQPSSRWYSGSGIYRDVHLLVQEQVHVCLDGVAIAFPELEMEQDGWVDTVVETRVTNASLQDAPVYLRQQIIDRQGQVAADWTDSSTQLLLPQMDIVFRQVLPVFQPALWDVRSEEPALYQLITRVYQGNTLVDERSDSFGYRYLSWSPSQGFFLNGQYLKLHGVCLHHDHGALGAAENEKAEYRRLKQMKEMGANAIRTAHNPASPQTLKLAAELGLLVQEEAFDTWYGGKKTYDYGRFFEEKVLHPEAKAGDTWSDYDLRMLVERGKNNPAIFMWSIGNEISEAKGDAHSLATVKRLVQVVKSVDPTRYVTMGIDAFRFGDGSGGHERIAAELDAVGLNYAEENVDQLRQRHPDWLLYGSETSSATRTRGSYFRPHREWIGHNKGLRNFEQSDYGNDRVAWGRTASSAWLFDRDRADYAGQFVWTGCDYIGEPTPWHNQNETPVNSSYFGLVDTAGIPKNDYYFYQSQWRTRDDCPMVHLLPHWNWEKAGLRRQVMDSSGRIPVRVYSNAASVELYLNGLSQGRKAFCQKKTVDGRPYQEGSRAAELYLEWLLPYVPGKLLAVAYNQVGEEIARDCLQTAGKAARLHLLREEDRIRADGREVAYIRYQIEDRDGNLVPTANHQVHFSLSGQGRMVGLDNGRQASRERYKAQADGTWRRRVFNGQGMAIIESTEEDGSFTLHASSQGLEADSVTIFTGEGTAVCQQPAESLELSFGSDEWLEDETLLLECFVCYPDGRKQRISAQALEWEISGEGWLTIKEDRCQLRQAGKVTLRASYGHLQTELQRMIQSRRKLTRAVAVRPIRVYTQLQQQPVLPEKVVVEMEGGFPKTYPVSWETVSEENLSRYQEVTVTGRVSGLSLTAAALVVVEGIVAVENGSAVTLVNEAPDLPERVSVFLSNGKTDTAAVDWEKISPQQYAQPGSFLLKGSVSGCRLQAELQVRVAERGQLSEIISDQWTGSPLPLAFASDSQKQHGAAYLNDRQLAVSGKSSRYWTSAAGADQAYAGVLFGDAGMLSERFADNLFLHFHQMSPCSLLENIRVEYYVGKEPQLPQDADNLAKEETVLSDSQHWKSVAHLSIAEPPAAGSILALHFDKVQTYALRVLFSGLTQAPALAELQVFARKAPAFATADVRIFIKGQELQLREDQQDIVLGETVLPSQIKLKLTQGASSTAIPAVKADEPIRLLIRAENGSLLQEYRLWQTEVRPKS</sequence>
<dbReference type="InterPro" id="IPR051913">
    <property type="entry name" value="GH2_Domain-Containing"/>
</dbReference>
<proteinExistence type="inferred from homology"/>
<evidence type="ECO:0000259" key="7">
    <source>
        <dbReference type="Pfam" id="PF07532"/>
    </source>
</evidence>
<evidence type="ECO:0000259" key="4">
    <source>
        <dbReference type="Pfam" id="PF00703"/>
    </source>
</evidence>
<dbReference type="SUPFAM" id="SSF51445">
    <property type="entry name" value="(Trans)glycosidases"/>
    <property type="match status" value="1"/>
</dbReference>
<dbReference type="Pfam" id="PF02836">
    <property type="entry name" value="Glyco_hydro_2_C"/>
    <property type="match status" value="1"/>
</dbReference>
<feature type="domain" description="Bacterial Ig-like" evidence="7">
    <location>
        <begin position="942"/>
        <end position="997"/>
    </location>
</feature>
<dbReference type="SUPFAM" id="SSF49303">
    <property type="entry name" value="beta-Galactosidase/glucuronidase domain"/>
    <property type="match status" value="1"/>
</dbReference>
<evidence type="ECO:0000256" key="3">
    <source>
        <dbReference type="ARBA" id="ARBA00023295"/>
    </source>
</evidence>
<comment type="caution">
    <text evidence="11">The sequence shown here is derived from an EMBL/GenBank/DDBJ whole genome shotgun (WGS) entry which is preliminary data.</text>
</comment>
<protein>
    <submittedName>
        <fullName evidence="11">Beta-galactosidase</fullName>
    </submittedName>
</protein>
<dbReference type="Proteomes" id="UP001519349">
    <property type="component" value="Unassembled WGS sequence"/>
</dbReference>
<dbReference type="InterPro" id="IPR008979">
    <property type="entry name" value="Galactose-bd-like_sf"/>
</dbReference>
<accession>A0ABS5AZD6</accession>
<feature type="domain" description="Bacterial Ig-like" evidence="7">
    <location>
        <begin position="1020"/>
        <end position="1071"/>
    </location>
</feature>
<dbReference type="InterPro" id="IPR006103">
    <property type="entry name" value="Glyco_hydro_2_cat"/>
</dbReference>
<feature type="domain" description="Glycosyl hydrolases family 2 sugar binding" evidence="6">
    <location>
        <begin position="32"/>
        <end position="159"/>
    </location>
</feature>
<dbReference type="PRINTS" id="PR00132">
    <property type="entry name" value="GLHYDRLASE2"/>
</dbReference>
<dbReference type="Gene3D" id="2.60.40.10">
    <property type="entry name" value="Immunoglobulins"/>
    <property type="match status" value="3"/>
</dbReference>
<keyword evidence="3" id="KW-0326">Glycosidase</keyword>
<dbReference type="InterPro" id="IPR049487">
    <property type="entry name" value="BgaA-like_CBM"/>
</dbReference>
<dbReference type="Pfam" id="PF18565">
    <property type="entry name" value="Glyco_hydro2_C5"/>
    <property type="match status" value="1"/>
</dbReference>
<feature type="domain" description="Glycoside hydrolase family 2" evidence="9">
    <location>
        <begin position="728"/>
        <end position="833"/>
    </location>
</feature>
<dbReference type="InterPro" id="IPR017853">
    <property type="entry name" value="GH"/>
</dbReference>
<dbReference type="InterPro" id="IPR006102">
    <property type="entry name" value="Ig-like_GH2"/>
</dbReference>
<evidence type="ECO:0000256" key="1">
    <source>
        <dbReference type="ARBA" id="ARBA00007401"/>
    </source>
</evidence>
<dbReference type="InterPro" id="IPR006104">
    <property type="entry name" value="Glyco_hydro_2_N"/>
</dbReference>
<dbReference type="PANTHER" id="PTHR42732:SF1">
    <property type="entry name" value="BETA-MANNOSIDASE"/>
    <property type="match status" value="1"/>
</dbReference>
<dbReference type="InterPro" id="IPR013783">
    <property type="entry name" value="Ig-like_fold"/>
</dbReference>
<evidence type="ECO:0000259" key="5">
    <source>
        <dbReference type="Pfam" id="PF02836"/>
    </source>
</evidence>
<dbReference type="InterPro" id="IPR006101">
    <property type="entry name" value="Glyco_hydro_2"/>
</dbReference>
<organism evidence="11 12">
    <name type="scientific">Streptococcus panodentis</name>
    <dbReference type="NCBI Taxonomy" id="1581472"/>
    <lineage>
        <taxon>Bacteria</taxon>
        <taxon>Bacillati</taxon>
        <taxon>Bacillota</taxon>
        <taxon>Bacilli</taxon>
        <taxon>Lactobacillales</taxon>
        <taxon>Streptococcaceae</taxon>
        <taxon>Streptococcus</taxon>
    </lineage>
</organism>
<evidence type="ECO:0000259" key="6">
    <source>
        <dbReference type="Pfam" id="PF02837"/>
    </source>
</evidence>
<keyword evidence="12" id="KW-1185">Reference proteome</keyword>
<feature type="domain" description="Beta-galactosidase-like galactose-binding" evidence="10">
    <location>
        <begin position="1106"/>
        <end position="1242"/>
    </location>
</feature>
<dbReference type="SUPFAM" id="SSF49785">
    <property type="entry name" value="Galactose-binding domain-like"/>
    <property type="match status" value="1"/>
</dbReference>
<comment type="similarity">
    <text evidence="1">Belongs to the glycosyl hydrolase 2 family.</text>
</comment>
<evidence type="ECO:0000259" key="8">
    <source>
        <dbReference type="Pfam" id="PF16355"/>
    </source>
</evidence>
<feature type="domain" description="DUF4982" evidence="8">
    <location>
        <begin position="641"/>
        <end position="713"/>
    </location>
</feature>